<evidence type="ECO:0008006" key="4">
    <source>
        <dbReference type="Google" id="ProtNLM"/>
    </source>
</evidence>
<dbReference type="Proteomes" id="UP000198762">
    <property type="component" value="Unassembled WGS sequence"/>
</dbReference>
<keyword evidence="3" id="KW-1185">Reference proteome</keyword>
<sequence length="267" mass="28891">MLVMVTLLVYGMGSLAHASSSAETVVRLSPLGTIAEQSRGMIKAGIRDGLIATGQVEPLVAETIAGFGSSAFDTRRIRARLVNDLNTDLNDRQLQTVERWYESDLGQRLSLAETEAAMPPAWEAMATAAPGLRKQFDGTRRQQLFDRYDQAVGASQRAVETALAVQLHLAEALAALSEGDTAESVKEQVLANRPMIERQVGEQVYLAYLYMYQAFSDQELAEYVGFLESPEGRAFTGSASKSIHAAIIEPVSTVGNQLVRLLGPGGE</sequence>
<evidence type="ECO:0000313" key="2">
    <source>
        <dbReference type="EMBL" id="SET15928.1"/>
    </source>
</evidence>
<keyword evidence="1" id="KW-0732">Signal</keyword>
<feature type="signal peptide" evidence="1">
    <location>
        <begin position="1"/>
        <end position="18"/>
    </location>
</feature>
<dbReference type="EMBL" id="FOHZ01000005">
    <property type="protein sequence ID" value="SET15928.1"/>
    <property type="molecule type" value="Genomic_DNA"/>
</dbReference>
<dbReference type="STRING" id="430453.SAMN04487962_10532"/>
<name>A0A1I0CAB9_9GAMM</name>
<dbReference type="AlphaFoldDB" id="A0A1I0CAB9"/>
<accession>A0A1I0CAB9</accession>
<proteinExistence type="predicted"/>
<evidence type="ECO:0000313" key="3">
    <source>
        <dbReference type="Proteomes" id="UP000198762"/>
    </source>
</evidence>
<evidence type="ECO:0000256" key="1">
    <source>
        <dbReference type="SAM" id="SignalP"/>
    </source>
</evidence>
<protein>
    <recommendedName>
        <fullName evidence="4">DUF2059 domain-containing protein</fullName>
    </recommendedName>
</protein>
<reference evidence="3" key="1">
    <citation type="submission" date="2016-10" db="EMBL/GenBank/DDBJ databases">
        <authorList>
            <person name="Varghese N."/>
            <person name="Submissions S."/>
        </authorList>
    </citation>
    <scope>NUCLEOTIDE SEQUENCE [LARGE SCALE GENOMIC DNA]</scope>
    <source>
        <strain evidence="3">CGMCC 1.6489</strain>
    </source>
</reference>
<feature type="chain" id="PRO_5011640560" description="DUF2059 domain-containing protein" evidence="1">
    <location>
        <begin position="19"/>
        <end position="267"/>
    </location>
</feature>
<gene>
    <name evidence="2" type="ORF">SAMN04487962_10532</name>
</gene>
<organism evidence="2 3">
    <name type="scientific">Marinobacter segnicrescens</name>
    <dbReference type="NCBI Taxonomy" id="430453"/>
    <lineage>
        <taxon>Bacteria</taxon>
        <taxon>Pseudomonadati</taxon>
        <taxon>Pseudomonadota</taxon>
        <taxon>Gammaproteobacteria</taxon>
        <taxon>Pseudomonadales</taxon>
        <taxon>Marinobacteraceae</taxon>
        <taxon>Marinobacter</taxon>
    </lineage>
</organism>